<reference evidence="2 3" key="1">
    <citation type="journal article" date="2023" name="Plants (Basel)">
        <title>Bridging the Gap: Combining Genomics and Transcriptomics Approaches to Understand Stylosanthes scabra, an Orphan Legume from the Brazilian Caatinga.</title>
        <authorList>
            <person name="Ferreira-Neto J.R.C."/>
            <person name="da Silva M.D."/>
            <person name="Binneck E."/>
            <person name="de Melo N.F."/>
            <person name="da Silva R.H."/>
            <person name="de Melo A.L.T.M."/>
            <person name="Pandolfi V."/>
            <person name="Bustamante F.O."/>
            <person name="Brasileiro-Vidal A.C."/>
            <person name="Benko-Iseppon A.M."/>
        </authorList>
    </citation>
    <scope>NUCLEOTIDE SEQUENCE [LARGE SCALE GENOMIC DNA]</scope>
    <source>
        <tissue evidence="2">Leaves</tissue>
    </source>
</reference>
<proteinExistence type="predicted"/>
<dbReference type="EMBL" id="JASCZI010062061">
    <property type="protein sequence ID" value="MED6140003.1"/>
    <property type="molecule type" value="Genomic_DNA"/>
</dbReference>
<accession>A0ABU6SW94</accession>
<gene>
    <name evidence="2" type="ORF">PIB30_089051</name>
</gene>
<evidence type="ECO:0000313" key="3">
    <source>
        <dbReference type="Proteomes" id="UP001341840"/>
    </source>
</evidence>
<sequence length="182" mass="20296">MYTHNVNKFLRPLHLYKLAKRIHSYMSKINDVSSRHEAYGVRGRSREDINLTRIDSLTTGGSHGLTRKKTTTKTRICIKLQHLQFLMLPMPQQPQTTTTEVGRDSNLELYGVPFGADVAERGVTFSCTLSLEVSVSNTATLKRKRGRPAAGSESNDSSSSGEAEEGGGCLIHMLRWLKPYSL</sequence>
<keyword evidence="3" id="KW-1185">Reference proteome</keyword>
<comment type="caution">
    <text evidence="2">The sequence shown here is derived from an EMBL/GenBank/DDBJ whole genome shotgun (WGS) entry which is preliminary data.</text>
</comment>
<evidence type="ECO:0000256" key="1">
    <source>
        <dbReference type="SAM" id="MobiDB-lite"/>
    </source>
</evidence>
<dbReference type="Proteomes" id="UP001341840">
    <property type="component" value="Unassembled WGS sequence"/>
</dbReference>
<name>A0ABU6SW94_9FABA</name>
<evidence type="ECO:0000313" key="2">
    <source>
        <dbReference type="EMBL" id="MED6140003.1"/>
    </source>
</evidence>
<organism evidence="2 3">
    <name type="scientific">Stylosanthes scabra</name>
    <dbReference type="NCBI Taxonomy" id="79078"/>
    <lineage>
        <taxon>Eukaryota</taxon>
        <taxon>Viridiplantae</taxon>
        <taxon>Streptophyta</taxon>
        <taxon>Embryophyta</taxon>
        <taxon>Tracheophyta</taxon>
        <taxon>Spermatophyta</taxon>
        <taxon>Magnoliopsida</taxon>
        <taxon>eudicotyledons</taxon>
        <taxon>Gunneridae</taxon>
        <taxon>Pentapetalae</taxon>
        <taxon>rosids</taxon>
        <taxon>fabids</taxon>
        <taxon>Fabales</taxon>
        <taxon>Fabaceae</taxon>
        <taxon>Papilionoideae</taxon>
        <taxon>50 kb inversion clade</taxon>
        <taxon>dalbergioids sensu lato</taxon>
        <taxon>Dalbergieae</taxon>
        <taxon>Pterocarpus clade</taxon>
        <taxon>Stylosanthes</taxon>
    </lineage>
</organism>
<protein>
    <submittedName>
        <fullName evidence="2">Uncharacterized protein</fullName>
    </submittedName>
</protein>
<feature type="compositionally biased region" description="Low complexity" evidence="1">
    <location>
        <begin position="149"/>
        <end position="161"/>
    </location>
</feature>
<feature type="region of interest" description="Disordered" evidence="1">
    <location>
        <begin position="141"/>
        <end position="165"/>
    </location>
</feature>